<keyword evidence="1" id="KW-0479">Metal-binding</keyword>
<evidence type="ECO:0000259" key="3">
    <source>
        <dbReference type="PROSITE" id="PS51819"/>
    </source>
</evidence>
<dbReference type="OrthoDB" id="2613830at2"/>
<dbReference type="InterPro" id="IPR037523">
    <property type="entry name" value="VOC_core"/>
</dbReference>
<dbReference type="RefSeq" id="WP_084931978.1">
    <property type="nucleotide sequence ID" value="NZ_MLFR01000001.1"/>
</dbReference>
<dbReference type="PANTHER" id="PTHR43048">
    <property type="entry name" value="METHYLMALONYL-COA EPIMERASE"/>
    <property type="match status" value="1"/>
</dbReference>
<feature type="signal peptide" evidence="2">
    <location>
        <begin position="1"/>
        <end position="28"/>
    </location>
</feature>
<dbReference type="InterPro" id="IPR051785">
    <property type="entry name" value="MMCE/EMCE_epimerase"/>
</dbReference>
<dbReference type="PROSITE" id="PS51819">
    <property type="entry name" value="VOC"/>
    <property type="match status" value="1"/>
</dbReference>
<evidence type="ECO:0000256" key="1">
    <source>
        <dbReference type="ARBA" id="ARBA00022723"/>
    </source>
</evidence>
<dbReference type="AlphaFoldDB" id="A0A1X1D6N6"/>
<dbReference type="GO" id="GO:0046872">
    <property type="term" value="F:metal ion binding"/>
    <property type="evidence" value="ECO:0007669"/>
    <property type="project" value="UniProtKB-KW"/>
</dbReference>
<protein>
    <submittedName>
        <fullName evidence="4">Glyoxalase</fullName>
    </submittedName>
</protein>
<name>A0A1X1D6N6_9GAMM</name>
<reference evidence="4 5" key="1">
    <citation type="journal article" date="2017" name="Antonie Van Leeuwenhoek">
        <title>Phylogenomic resolution of the bacterial genus Pantoea and its relationship with Erwinia and Tatumella.</title>
        <authorList>
            <person name="Palmer M."/>
            <person name="Steenkamp E.T."/>
            <person name="Coetzee M.P."/>
            <person name="Chan W.Y."/>
            <person name="van Zyl E."/>
            <person name="De Maayer P."/>
            <person name="Coutinho T.A."/>
            <person name="Blom J."/>
            <person name="Smits T.H."/>
            <person name="Duffy B."/>
            <person name="Venter S.N."/>
        </authorList>
    </citation>
    <scope>NUCLEOTIDE SEQUENCE [LARGE SCALE GENOMIC DNA]</scope>
    <source>
        <strain evidence="4 5">LMG 26275</strain>
    </source>
</reference>
<dbReference type="Proteomes" id="UP000193558">
    <property type="component" value="Unassembled WGS sequence"/>
</dbReference>
<dbReference type="SUPFAM" id="SSF54593">
    <property type="entry name" value="Glyoxalase/Bleomycin resistance protein/Dihydroxybiphenyl dioxygenase"/>
    <property type="match status" value="1"/>
</dbReference>
<proteinExistence type="predicted"/>
<sequence length="184" mass="19688">MKTQRIASTLFASSLLLGAASLSAPAFSADAAPLVTISGVDHAGINVPDLVKAIAFFQTTFGAKIESDITPGAIPDAWKAAFNWHQSSDLKRFVMMRMPDGTGVELFQYSGAQIGHTRPHQDDDAATHVALRTQDVPASFKAIQKAGLKTLNEPVTNADGTQWFYFLTPWGSQIELVGKAKAAN</sequence>
<keyword evidence="2" id="KW-0732">Signal</keyword>
<comment type="caution">
    <text evidence="4">The sequence shown here is derived from an EMBL/GenBank/DDBJ whole genome shotgun (WGS) entry which is preliminary data.</text>
</comment>
<gene>
    <name evidence="4" type="ORF">HA51_03705</name>
</gene>
<dbReference type="Gene3D" id="3.10.180.10">
    <property type="entry name" value="2,3-Dihydroxybiphenyl 1,2-Dioxygenase, domain 1"/>
    <property type="match status" value="1"/>
</dbReference>
<dbReference type="GO" id="GO:0004493">
    <property type="term" value="F:methylmalonyl-CoA epimerase activity"/>
    <property type="evidence" value="ECO:0007669"/>
    <property type="project" value="TreeGrafter"/>
</dbReference>
<dbReference type="InterPro" id="IPR029068">
    <property type="entry name" value="Glyas_Bleomycin-R_OHBP_Dase"/>
</dbReference>
<evidence type="ECO:0000313" key="4">
    <source>
        <dbReference type="EMBL" id="ORM72161.1"/>
    </source>
</evidence>
<feature type="domain" description="VOC" evidence="3">
    <location>
        <begin position="39"/>
        <end position="179"/>
    </location>
</feature>
<dbReference type="InterPro" id="IPR004360">
    <property type="entry name" value="Glyas_Fos-R_dOase_dom"/>
</dbReference>
<organism evidence="4 5">
    <name type="scientific">Pantoea rwandensis</name>
    <dbReference type="NCBI Taxonomy" id="1076550"/>
    <lineage>
        <taxon>Bacteria</taxon>
        <taxon>Pseudomonadati</taxon>
        <taxon>Pseudomonadota</taxon>
        <taxon>Gammaproteobacteria</taxon>
        <taxon>Enterobacterales</taxon>
        <taxon>Erwiniaceae</taxon>
        <taxon>Pantoea</taxon>
    </lineage>
</organism>
<evidence type="ECO:0000256" key="2">
    <source>
        <dbReference type="SAM" id="SignalP"/>
    </source>
</evidence>
<accession>A0A1X1D6N6</accession>
<dbReference type="GO" id="GO:0046491">
    <property type="term" value="P:L-methylmalonyl-CoA metabolic process"/>
    <property type="evidence" value="ECO:0007669"/>
    <property type="project" value="TreeGrafter"/>
</dbReference>
<feature type="chain" id="PRO_5012755444" evidence="2">
    <location>
        <begin position="29"/>
        <end position="184"/>
    </location>
</feature>
<evidence type="ECO:0000313" key="5">
    <source>
        <dbReference type="Proteomes" id="UP000193558"/>
    </source>
</evidence>
<dbReference type="PANTHER" id="PTHR43048:SF3">
    <property type="entry name" value="METHYLMALONYL-COA EPIMERASE, MITOCHONDRIAL"/>
    <property type="match status" value="1"/>
</dbReference>
<dbReference type="EMBL" id="MLFR01000001">
    <property type="protein sequence ID" value="ORM72161.1"/>
    <property type="molecule type" value="Genomic_DNA"/>
</dbReference>
<dbReference type="Pfam" id="PF00903">
    <property type="entry name" value="Glyoxalase"/>
    <property type="match status" value="1"/>
</dbReference>